<dbReference type="PANTHER" id="PTHR45875:SF1">
    <property type="entry name" value="METHYLTRANSFERASE N6AMT1"/>
    <property type="match status" value="1"/>
</dbReference>
<evidence type="ECO:0000313" key="7">
    <source>
        <dbReference type="Proteomes" id="UP000620224"/>
    </source>
</evidence>
<feature type="domain" description="Methyltransferase small" evidence="5">
    <location>
        <begin position="14"/>
        <end position="112"/>
    </location>
</feature>
<evidence type="ECO:0000256" key="4">
    <source>
        <dbReference type="ARBA" id="ARBA00022691"/>
    </source>
</evidence>
<dbReference type="Gene3D" id="3.40.50.150">
    <property type="entry name" value="Vaccinia Virus protein VP39"/>
    <property type="match status" value="1"/>
</dbReference>
<dbReference type="InterPro" id="IPR004557">
    <property type="entry name" value="PrmC-related"/>
</dbReference>
<dbReference type="CDD" id="cd02440">
    <property type="entry name" value="AdoMet_MTases"/>
    <property type="match status" value="1"/>
</dbReference>
<dbReference type="GO" id="GO:0032259">
    <property type="term" value="P:methylation"/>
    <property type="evidence" value="ECO:0007669"/>
    <property type="project" value="UniProtKB-KW"/>
</dbReference>
<dbReference type="Pfam" id="PF05175">
    <property type="entry name" value="MTS"/>
    <property type="match status" value="1"/>
</dbReference>
<dbReference type="PANTHER" id="PTHR45875">
    <property type="entry name" value="METHYLTRANSFERASE N6AMT1"/>
    <property type="match status" value="1"/>
</dbReference>
<dbReference type="Proteomes" id="UP000620224">
    <property type="component" value="Unassembled WGS sequence"/>
</dbReference>
<evidence type="ECO:0000256" key="2">
    <source>
        <dbReference type="ARBA" id="ARBA00022603"/>
    </source>
</evidence>
<comment type="similarity">
    <text evidence="1">Belongs to the eukaryotic/archaeal PrmC-related family.</text>
</comment>
<dbReference type="InterPro" id="IPR002052">
    <property type="entry name" value="DNA_methylase_N6_adenine_CS"/>
</dbReference>
<organism evidence="6 7">
    <name type="scientific">Streptomyces lucensis JCM 4490</name>
    <dbReference type="NCBI Taxonomy" id="1306176"/>
    <lineage>
        <taxon>Bacteria</taxon>
        <taxon>Bacillati</taxon>
        <taxon>Actinomycetota</taxon>
        <taxon>Actinomycetes</taxon>
        <taxon>Kitasatosporales</taxon>
        <taxon>Streptomycetaceae</taxon>
        <taxon>Streptomyces</taxon>
    </lineage>
</organism>
<keyword evidence="4" id="KW-0949">S-adenosyl-L-methionine</keyword>
<dbReference type="GO" id="GO:0008276">
    <property type="term" value="F:protein methyltransferase activity"/>
    <property type="evidence" value="ECO:0007669"/>
    <property type="project" value="TreeGrafter"/>
</dbReference>
<dbReference type="AlphaFoldDB" id="A0A918J3J8"/>
<dbReference type="PROSITE" id="PS00092">
    <property type="entry name" value="N6_MTASE"/>
    <property type="match status" value="1"/>
</dbReference>
<reference evidence="6" key="2">
    <citation type="submission" date="2020-09" db="EMBL/GenBank/DDBJ databases">
        <authorList>
            <person name="Sun Q."/>
            <person name="Ohkuma M."/>
        </authorList>
    </citation>
    <scope>NUCLEOTIDE SEQUENCE</scope>
    <source>
        <strain evidence="6">JCM 4490</strain>
    </source>
</reference>
<comment type="caution">
    <text evidence="6">The sequence shown here is derived from an EMBL/GenBank/DDBJ whole genome shotgun (WGS) entry which is preliminary data.</text>
</comment>
<evidence type="ECO:0000259" key="5">
    <source>
        <dbReference type="Pfam" id="PF05175"/>
    </source>
</evidence>
<evidence type="ECO:0000256" key="3">
    <source>
        <dbReference type="ARBA" id="ARBA00022679"/>
    </source>
</evidence>
<sequence>MTGYSRTVIALVLPGVYAPQDDTELLAEVLREEDPPPGSRVLDVGTGSGALALEAARRGAEVTAVDVSRRAVWTARLNAWLTRLPVRIRRGNLFGPVGDRSYDVILANPPYVPAPDTRRGPHGRSRAWDAGHDGRLLLDRICRDAPALLRPGGLLLIVHSALSGPDRTLELLRAAGLKAAVVRRRWIAFGPVLRSREEWLRRRGLLAASDEREELVVIRAERVR</sequence>
<dbReference type="GO" id="GO:0003676">
    <property type="term" value="F:nucleic acid binding"/>
    <property type="evidence" value="ECO:0007669"/>
    <property type="project" value="InterPro"/>
</dbReference>
<name>A0A918J3J8_9ACTN</name>
<dbReference type="InterPro" id="IPR029063">
    <property type="entry name" value="SAM-dependent_MTases_sf"/>
</dbReference>
<dbReference type="EMBL" id="BMUE01000004">
    <property type="protein sequence ID" value="GGW46048.1"/>
    <property type="molecule type" value="Genomic_DNA"/>
</dbReference>
<accession>A0A918J3J8</accession>
<keyword evidence="3" id="KW-0808">Transferase</keyword>
<dbReference type="NCBIfam" id="TIGR00537">
    <property type="entry name" value="hemK_rel_arch"/>
    <property type="match status" value="1"/>
</dbReference>
<dbReference type="InterPro" id="IPR007848">
    <property type="entry name" value="Small_mtfrase_dom"/>
</dbReference>
<reference evidence="6" key="1">
    <citation type="journal article" date="2014" name="Int. J. Syst. Evol. Microbiol.">
        <title>Complete genome sequence of Corynebacterium casei LMG S-19264T (=DSM 44701T), isolated from a smear-ripened cheese.</title>
        <authorList>
            <consortium name="US DOE Joint Genome Institute (JGI-PGF)"/>
            <person name="Walter F."/>
            <person name="Albersmeier A."/>
            <person name="Kalinowski J."/>
            <person name="Ruckert C."/>
        </authorList>
    </citation>
    <scope>NUCLEOTIDE SEQUENCE</scope>
    <source>
        <strain evidence="6">JCM 4490</strain>
    </source>
</reference>
<evidence type="ECO:0000313" key="6">
    <source>
        <dbReference type="EMBL" id="GGW46048.1"/>
    </source>
</evidence>
<dbReference type="PRINTS" id="PR00507">
    <property type="entry name" value="N12N6MTFRASE"/>
</dbReference>
<keyword evidence="7" id="KW-1185">Reference proteome</keyword>
<dbReference type="GO" id="GO:0035657">
    <property type="term" value="C:eRF1 methyltransferase complex"/>
    <property type="evidence" value="ECO:0007669"/>
    <property type="project" value="TreeGrafter"/>
</dbReference>
<dbReference type="RefSeq" id="WP_190015170.1">
    <property type="nucleotide sequence ID" value="NZ_BMUE01000004.1"/>
</dbReference>
<dbReference type="GO" id="GO:0008170">
    <property type="term" value="F:N-methyltransferase activity"/>
    <property type="evidence" value="ECO:0007669"/>
    <property type="project" value="UniProtKB-ARBA"/>
</dbReference>
<protein>
    <submittedName>
        <fullName evidence="6">Methyltransferase</fullName>
    </submittedName>
</protein>
<proteinExistence type="inferred from homology"/>
<dbReference type="InterPro" id="IPR052190">
    <property type="entry name" value="Euk-Arch_PrmC-MTase"/>
</dbReference>
<gene>
    <name evidence="6" type="ORF">GCM10010503_23300</name>
</gene>
<dbReference type="SUPFAM" id="SSF53335">
    <property type="entry name" value="S-adenosyl-L-methionine-dependent methyltransferases"/>
    <property type="match status" value="1"/>
</dbReference>
<dbReference type="GO" id="GO:0008757">
    <property type="term" value="F:S-adenosylmethionine-dependent methyltransferase activity"/>
    <property type="evidence" value="ECO:0007669"/>
    <property type="project" value="TreeGrafter"/>
</dbReference>
<evidence type="ECO:0000256" key="1">
    <source>
        <dbReference type="ARBA" id="ARBA00006149"/>
    </source>
</evidence>
<keyword evidence="2 6" id="KW-0489">Methyltransferase</keyword>